<dbReference type="RefSeq" id="WP_171201247.1">
    <property type="nucleotide sequence ID" value="NZ_JABEND010000015.1"/>
</dbReference>
<dbReference type="GO" id="GO:0000976">
    <property type="term" value="F:transcription cis-regulatory region binding"/>
    <property type="evidence" value="ECO:0007669"/>
    <property type="project" value="TreeGrafter"/>
</dbReference>
<evidence type="ECO:0000256" key="4">
    <source>
        <dbReference type="ARBA" id="ARBA00023163"/>
    </source>
</evidence>
<proteinExistence type="inferred from homology"/>
<protein>
    <submittedName>
        <fullName evidence="6">LysR family transcriptional regulator</fullName>
    </submittedName>
</protein>
<dbReference type="SUPFAM" id="SSF53850">
    <property type="entry name" value="Periplasmic binding protein-like II"/>
    <property type="match status" value="1"/>
</dbReference>
<dbReference type="PROSITE" id="PS50931">
    <property type="entry name" value="HTH_LYSR"/>
    <property type="match status" value="1"/>
</dbReference>
<keyword evidence="2" id="KW-0805">Transcription regulation</keyword>
<reference evidence="6 7" key="1">
    <citation type="submission" date="2020-05" db="EMBL/GenBank/DDBJ databases">
        <title>Nakamurella sp. DB0629 isolated from air conditioner.</title>
        <authorList>
            <person name="Kim D.H."/>
            <person name="Kim D.-U."/>
        </authorList>
    </citation>
    <scope>NUCLEOTIDE SEQUENCE [LARGE SCALE GENOMIC DNA]</scope>
    <source>
        <strain evidence="6 7">DB0629</strain>
    </source>
</reference>
<dbReference type="SUPFAM" id="SSF46785">
    <property type="entry name" value="Winged helix' DNA-binding domain"/>
    <property type="match status" value="1"/>
</dbReference>
<organism evidence="6 7">
    <name type="scientific">Nakamurella aerolata</name>
    <dbReference type="NCBI Taxonomy" id="1656892"/>
    <lineage>
        <taxon>Bacteria</taxon>
        <taxon>Bacillati</taxon>
        <taxon>Actinomycetota</taxon>
        <taxon>Actinomycetes</taxon>
        <taxon>Nakamurellales</taxon>
        <taxon>Nakamurellaceae</taxon>
        <taxon>Nakamurella</taxon>
    </lineage>
</organism>
<dbReference type="InterPro" id="IPR005119">
    <property type="entry name" value="LysR_subst-bd"/>
</dbReference>
<dbReference type="PRINTS" id="PR00039">
    <property type="entry name" value="HTHLYSR"/>
</dbReference>
<evidence type="ECO:0000259" key="5">
    <source>
        <dbReference type="PROSITE" id="PS50931"/>
    </source>
</evidence>
<dbReference type="InterPro" id="IPR000847">
    <property type="entry name" value="LysR_HTH_N"/>
</dbReference>
<dbReference type="Gene3D" id="3.40.190.10">
    <property type="entry name" value="Periplasmic binding protein-like II"/>
    <property type="match status" value="2"/>
</dbReference>
<accession>A0A849ACA1</accession>
<keyword evidence="4" id="KW-0804">Transcription</keyword>
<dbReference type="PANTHER" id="PTHR30126">
    <property type="entry name" value="HTH-TYPE TRANSCRIPTIONAL REGULATOR"/>
    <property type="match status" value="1"/>
</dbReference>
<dbReference type="Gene3D" id="1.10.10.10">
    <property type="entry name" value="Winged helix-like DNA-binding domain superfamily/Winged helix DNA-binding domain"/>
    <property type="match status" value="1"/>
</dbReference>
<feature type="domain" description="HTH lysR-type" evidence="5">
    <location>
        <begin position="8"/>
        <end position="65"/>
    </location>
</feature>
<gene>
    <name evidence="6" type="ORF">HKD39_17955</name>
</gene>
<evidence type="ECO:0000256" key="2">
    <source>
        <dbReference type="ARBA" id="ARBA00023015"/>
    </source>
</evidence>
<sequence length="308" mass="32726">MVLSQRMPDLPMLETLQAVARLESLSAAAAELGITQQAVSARLKALEARVGVPLLRRGPRGSALTAAGVSVVEWADRLLDTATAVDTALATLRTSRASQLRVAASLTIAEQLLPTWLVRMRADLLLRGEQPPEVILHAANSEQVLERVRAGTADLGLIETPTVPRGLSHRTVATDELVVVVAPDHPWARRRRPLAASQLARTPMVWRESGSGTRDSAMAAIGRAVGNPDVAAAALELSTTSAVKAAVTAGAGPAVLSRLALGDELRAGRLVAVDVEGLDLRRNLRAVWIGGRELPPGPIRQLLSYRDR</sequence>
<evidence type="ECO:0000256" key="3">
    <source>
        <dbReference type="ARBA" id="ARBA00023125"/>
    </source>
</evidence>
<name>A0A849ACA1_9ACTN</name>
<evidence type="ECO:0000256" key="1">
    <source>
        <dbReference type="ARBA" id="ARBA00009437"/>
    </source>
</evidence>
<dbReference type="PANTHER" id="PTHR30126:SF39">
    <property type="entry name" value="HTH-TYPE TRANSCRIPTIONAL REGULATOR CYSL"/>
    <property type="match status" value="1"/>
</dbReference>
<dbReference type="AlphaFoldDB" id="A0A849ACA1"/>
<evidence type="ECO:0000313" key="7">
    <source>
        <dbReference type="Proteomes" id="UP000562984"/>
    </source>
</evidence>
<comment type="similarity">
    <text evidence="1">Belongs to the LysR transcriptional regulatory family.</text>
</comment>
<dbReference type="Pfam" id="PF00126">
    <property type="entry name" value="HTH_1"/>
    <property type="match status" value="1"/>
</dbReference>
<evidence type="ECO:0000313" key="6">
    <source>
        <dbReference type="EMBL" id="NNG37547.1"/>
    </source>
</evidence>
<dbReference type="GO" id="GO:0003700">
    <property type="term" value="F:DNA-binding transcription factor activity"/>
    <property type="evidence" value="ECO:0007669"/>
    <property type="project" value="InterPro"/>
</dbReference>
<dbReference type="EMBL" id="JABEND010000015">
    <property type="protein sequence ID" value="NNG37547.1"/>
    <property type="molecule type" value="Genomic_DNA"/>
</dbReference>
<keyword evidence="3" id="KW-0238">DNA-binding</keyword>
<dbReference type="InterPro" id="IPR036390">
    <property type="entry name" value="WH_DNA-bd_sf"/>
</dbReference>
<comment type="caution">
    <text evidence="6">The sequence shown here is derived from an EMBL/GenBank/DDBJ whole genome shotgun (WGS) entry which is preliminary data.</text>
</comment>
<dbReference type="InterPro" id="IPR036388">
    <property type="entry name" value="WH-like_DNA-bd_sf"/>
</dbReference>
<dbReference type="Pfam" id="PF03466">
    <property type="entry name" value="LysR_substrate"/>
    <property type="match status" value="1"/>
</dbReference>
<keyword evidence="7" id="KW-1185">Reference proteome</keyword>
<dbReference type="Proteomes" id="UP000562984">
    <property type="component" value="Unassembled WGS sequence"/>
</dbReference>